<feature type="region of interest" description="Disordered" evidence="1">
    <location>
        <begin position="1"/>
        <end position="40"/>
    </location>
</feature>
<dbReference type="GO" id="GO:0006206">
    <property type="term" value="P:pyrimidine nucleobase metabolic process"/>
    <property type="evidence" value="ECO:0007669"/>
    <property type="project" value="TreeGrafter"/>
</dbReference>
<dbReference type="EMBL" id="HBDX01000509">
    <property type="protein sequence ID" value="CAD8219742.1"/>
    <property type="molecule type" value="Transcribed_RNA"/>
</dbReference>
<dbReference type="GO" id="GO:0009166">
    <property type="term" value="P:nucleotide catabolic process"/>
    <property type="evidence" value="ECO:0007669"/>
    <property type="project" value="TreeGrafter"/>
</dbReference>
<dbReference type="AlphaFoldDB" id="A0A7R9XPW1"/>
<gene>
    <name evidence="2" type="ORF">OLUC0939_LOCUS461</name>
</gene>
<dbReference type="InterPro" id="IPR023214">
    <property type="entry name" value="HAD_sf"/>
</dbReference>
<dbReference type="SUPFAM" id="SSF56784">
    <property type="entry name" value="HAD-like"/>
    <property type="match status" value="1"/>
</dbReference>
<sequence length="282" mass="31414">MQGTNGARDATATAHNGGAQRRAATAPAHAQDGETATTMRTTEGARHRVIFFDCDDCLYKNDWRTANVLTAKIESYTTQRLGLRDGDAYALYKKYGTCLKGLMEEKYLDTQEHLDEFLHYAHDIPLDIERDEKLRAMLLKIKTPKWVFTASVAAHARRCLEKLGIDDLFEGIIDVRAVGWETKHSPRAYEAAMRIAGVDDPSDCLFLDDSVSNMRTAREVGWTNVLVGTHARDGGELITCDHADHIIATVHEFEALMPEHFDEIEDAAPGKREEDAVPGAPN</sequence>
<dbReference type="NCBIfam" id="TIGR01509">
    <property type="entry name" value="HAD-SF-IA-v3"/>
    <property type="match status" value="1"/>
</dbReference>
<dbReference type="InterPro" id="IPR010237">
    <property type="entry name" value="Pyr-5-nucltdase"/>
</dbReference>
<reference evidence="2" key="1">
    <citation type="submission" date="2021-01" db="EMBL/GenBank/DDBJ databases">
        <authorList>
            <person name="Corre E."/>
            <person name="Pelletier E."/>
            <person name="Niang G."/>
            <person name="Scheremetjew M."/>
            <person name="Finn R."/>
            <person name="Kale V."/>
            <person name="Holt S."/>
            <person name="Cochrane G."/>
            <person name="Meng A."/>
            <person name="Brown T."/>
            <person name="Cohen L."/>
        </authorList>
    </citation>
    <scope>NUCLEOTIDE SEQUENCE</scope>
    <source>
        <strain evidence="2">Clade-A-BCC118000</strain>
    </source>
</reference>
<dbReference type="Gene3D" id="3.40.50.1000">
    <property type="entry name" value="HAD superfamily/HAD-like"/>
    <property type="match status" value="1"/>
</dbReference>
<organism evidence="2">
    <name type="scientific">Ostreococcus sp. 'lucimarinus'</name>
    <dbReference type="NCBI Taxonomy" id="242159"/>
    <lineage>
        <taxon>Eukaryota</taxon>
        <taxon>Viridiplantae</taxon>
        <taxon>Chlorophyta</taxon>
        <taxon>Mamiellophyceae</taxon>
        <taxon>Mamiellales</taxon>
        <taxon>Bathycoccaceae</taxon>
        <taxon>Ostreococcus</taxon>
    </lineage>
</organism>
<protein>
    <recommendedName>
        <fullName evidence="3">Pyrimidine 5-nucleotidase</fullName>
    </recommendedName>
</protein>
<dbReference type="PANTHER" id="PTHR47438">
    <property type="entry name" value="PHOSPHATE METABOLISM PROTEIN 8-RELATED"/>
    <property type="match status" value="1"/>
</dbReference>
<evidence type="ECO:0008006" key="3">
    <source>
        <dbReference type="Google" id="ProtNLM"/>
    </source>
</evidence>
<dbReference type="PANTHER" id="PTHR47438:SF1">
    <property type="entry name" value="PHOSPHATE METABOLISM PROTEIN 8-RELATED"/>
    <property type="match status" value="1"/>
</dbReference>
<accession>A0A7R9XPW1</accession>
<dbReference type="InterPro" id="IPR006439">
    <property type="entry name" value="HAD-SF_hydro_IA"/>
</dbReference>
<name>A0A7R9XPW1_9CHLO</name>
<dbReference type="InterPro" id="IPR052791">
    <property type="entry name" value="SSM1_domain"/>
</dbReference>
<dbReference type="NCBIfam" id="TIGR01993">
    <property type="entry name" value="Pyr-5-nucltdase"/>
    <property type="match status" value="1"/>
</dbReference>
<dbReference type="InterPro" id="IPR036412">
    <property type="entry name" value="HAD-like_sf"/>
</dbReference>
<feature type="compositionally biased region" description="Low complexity" evidence="1">
    <location>
        <begin position="19"/>
        <end position="30"/>
    </location>
</feature>
<dbReference type="GO" id="GO:0008252">
    <property type="term" value="F:nucleotidase activity"/>
    <property type="evidence" value="ECO:0007669"/>
    <property type="project" value="TreeGrafter"/>
</dbReference>
<evidence type="ECO:0000256" key="1">
    <source>
        <dbReference type="SAM" id="MobiDB-lite"/>
    </source>
</evidence>
<proteinExistence type="predicted"/>
<dbReference type="Pfam" id="PF00702">
    <property type="entry name" value="Hydrolase"/>
    <property type="match status" value="1"/>
</dbReference>
<evidence type="ECO:0000313" key="2">
    <source>
        <dbReference type="EMBL" id="CAD8219742.1"/>
    </source>
</evidence>
<dbReference type="SFLD" id="SFLDG01129">
    <property type="entry name" value="C1.5:_HAD__Beta-PGM__Phosphata"/>
    <property type="match status" value="1"/>
</dbReference>
<dbReference type="SFLD" id="SFLDG01132">
    <property type="entry name" value="C1.5.3:_5'-Nucleotidase_Like"/>
    <property type="match status" value="1"/>
</dbReference>
<dbReference type="SFLD" id="SFLDS00003">
    <property type="entry name" value="Haloacid_Dehalogenase"/>
    <property type="match status" value="1"/>
</dbReference>